<keyword evidence="1 4" id="KW-0378">Hydrolase</keyword>
<dbReference type="EC" id="3.2.-.-" evidence="4"/>
<dbReference type="OrthoDB" id="9797882at2"/>
<dbReference type="SUPFAM" id="SSF53590">
    <property type="entry name" value="Nucleoside hydrolase"/>
    <property type="match status" value="1"/>
</dbReference>
<dbReference type="PROSITE" id="PS01247">
    <property type="entry name" value="IUNH"/>
    <property type="match status" value="1"/>
</dbReference>
<dbReference type="CDD" id="cd02651">
    <property type="entry name" value="nuc_hydro_IU_UC_XIUA"/>
    <property type="match status" value="1"/>
</dbReference>
<evidence type="ECO:0000256" key="1">
    <source>
        <dbReference type="ARBA" id="ARBA00022801"/>
    </source>
</evidence>
<feature type="domain" description="Inosine/uridine-preferring nucleoside hydrolase" evidence="3">
    <location>
        <begin position="6"/>
        <end position="304"/>
    </location>
</feature>
<dbReference type="PANTHER" id="PTHR12304:SF4">
    <property type="entry name" value="URIDINE NUCLEOSIDASE"/>
    <property type="match status" value="1"/>
</dbReference>
<dbReference type="GO" id="GO:0005829">
    <property type="term" value="C:cytosol"/>
    <property type="evidence" value="ECO:0007669"/>
    <property type="project" value="TreeGrafter"/>
</dbReference>
<accession>A0A2C9D551</accession>
<dbReference type="AlphaFoldDB" id="A0A2C9D551"/>
<dbReference type="KEGG" id="hdi:HDIA_1875"/>
<evidence type="ECO:0000256" key="2">
    <source>
        <dbReference type="ARBA" id="ARBA00023295"/>
    </source>
</evidence>
<protein>
    <submittedName>
        <fullName evidence="4">Pyrimidine-specific ribonucleoside hydrolase RihA</fullName>
        <ecNumber evidence="4">3.2.-.-</ecNumber>
    </submittedName>
</protein>
<dbReference type="InterPro" id="IPR001910">
    <property type="entry name" value="Inosine/uridine_hydrolase_dom"/>
</dbReference>
<dbReference type="Proteomes" id="UP000223606">
    <property type="component" value="Chromosome 1"/>
</dbReference>
<reference evidence="5" key="1">
    <citation type="submission" date="2017-09" db="EMBL/GenBank/DDBJ databases">
        <title>Genome sequence of Nannocystis excedens DSM 71.</title>
        <authorList>
            <person name="Blom J."/>
        </authorList>
    </citation>
    <scope>NUCLEOTIDE SEQUENCE [LARGE SCALE GENOMIC DNA]</scope>
    <source>
        <strain evidence="5">type strain: E19</strain>
    </source>
</reference>
<dbReference type="PANTHER" id="PTHR12304">
    <property type="entry name" value="INOSINE-URIDINE PREFERRING NUCLEOSIDE HYDROLASE"/>
    <property type="match status" value="1"/>
</dbReference>
<keyword evidence="5" id="KW-1185">Reference proteome</keyword>
<dbReference type="GO" id="GO:0045437">
    <property type="term" value="F:uridine nucleosidase activity"/>
    <property type="evidence" value="ECO:0007669"/>
    <property type="project" value="UniProtKB-ARBA"/>
</dbReference>
<dbReference type="GO" id="GO:0006152">
    <property type="term" value="P:purine nucleoside catabolic process"/>
    <property type="evidence" value="ECO:0007669"/>
    <property type="project" value="TreeGrafter"/>
</dbReference>
<proteinExistence type="predicted"/>
<dbReference type="EMBL" id="LT960614">
    <property type="protein sequence ID" value="SON55416.1"/>
    <property type="molecule type" value="Genomic_DNA"/>
</dbReference>
<organism evidence="4 5">
    <name type="scientific">Hartmannibacter diazotrophicus</name>
    <dbReference type="NCBI Taxonomy" id="1482074"/>
    <lineage>
        <taxon>Bacteria</taxon>
        <taxon>Pseudomonadati</taxon>
        <taxon>Pseudomonadota</taxon>
        <taxon>Alphaproteobacteria</taxon>
        <taxon>Hyphomicrobiales</taxon>
        <taxon>Pleomorphomonadaceae</taxon>
        <taxon>Hartmannibacter</taxon>
    </lineage>
</organism>
<sequence length="314" mass="33845">MAKRSIIIDTDPGQDDAIAIALAVASPDELEILGLSIVAGNVPLKRTVDNGLKVLELCGRPDIPVHAGADRPLLEALVTAEHVHGETGLNGVDLPDPAMPVADKHAVDFLIDTIMEHPEKSITICALGPLTNIAVALAREPRIGPRLDQIVLMGGAMAEGGNITPSAEFNIYVDPQAAALVFRSGIPLVVLPLDVTHKAPTTPERIARFAALDNRCGPAYAGLLDFAKRFDEEKYGSVGGPLHDPMTVAWLLRPDIFKGRHVNVEIETSSPLTRGMTVVDWWDVTDRLPNALFIREVDDEAFFDLLVSRFASLP</sequence>
<keyword evidence="2 4" id="KW-0326">Glycosidase</keyword>
<evidence type="ECO:0000313" key="5">
    <source>
        <dbReference type="Proteomes" id="UP000223606"/>
    </source>
</evidence>
<dbReference type="Gene3D" id="3.90.245.10">
    <property type="entry name" value="Ribonucleoside hydrolase-like"/>
    <property type="match status" value="1"/>
</dbReference>
<dbReference type="InterPro" id="IPR023186">
    <property type="entry name" value="IUNH"/>
</dbReference>
<dbReference type="InterPro" id="IPR015910">
    <property type="entry name" value="I/U_nuclsd_hydro_CS"/>
</dbReference>
<dbReference type="GO" id="GO:0008477">
    <property type="term" value="F:purine nucleosidase activity"/>
    <property type="evidence" value="ECO:0007669"/>
    <property type="project" value="TreeGrafter"/>
</dbReference>
<evidence type="ECO:0000313" key="4">
    <source>
        <dbReference type="EMBL" id="SON55416.1"/>
    </source>
</evidence>
<name>A0A2C9D551_9HYPH</name>
<dbReference type="Pfam" id="PF01156">
    <property type="entry name" value="IU_nuc_hydro"/>
    <property type="match status" value="1"/>
</dbReference>
<gene>
    <name evidence="4" type="ORF">HDIA_1875</name>
</gene>
<evidence type="ECO:0000259" key="3">
    <source>
        <dbReference type="Pfam" id="PF01156"/>
    </source>
</evidence>
<dbReference type="InterPro" id="IPR036452">
    <property type="entry name" value="Ribo_hydro-like"/>
</dbReference>